<protein>
    <submittedName>
        <fullName evidence="2">Uncharacterized protein</fullName>
    </submittedName>
</protein>
<reference evidence="2" key="2">
    <citation type="submission" date="2020-09" db="EMBL/GenBank/DDBJ databases">
        <authorList>
            <person name="Sun Q."/>
            <person name="Ohkuma M."/>
        </authorList>
    </citation>
    <scope>NUCLEOTIDE SEQUENCE</scope>
    <source>
        <strain evidence="2">JCM 4346</strain>
    </source>
</reference>
<name>A0A918C4U0_9ACTN</name>
<comment type="caution">
    <text evidence="2">The sequence shown here is derived from an EMBL/GenBank/DDBJ whole genome shotgun (WGS) entry which is preliminary data.</text>
</comment>
<feature type="compositionally biased region" description="Low complexity" evidence="1">
    <location>
        <begin position="24"/>
        <end position="48"/>
    </location>
</feature>
<evidence type="ECO:0000313" key="3">
    <source>
        <dbReference type="Proteomes" id="UP000658320"/>
    </source>
</evidence>
<dbReference type="AlphaFoldDB" id="A0A918C4U0"/>
<reference evidence="2" key="1">
    <citation type="journal article" date="2014" name="Int. J. Syst. Evol. Microbiol.">
        <title>Complete genome sequence of Corynebacterium casei LMG S-19264T (=DSM 44701T), isolated from a smear-ripened cheese.</title>
        <authorList>
            <consortium name="US DOE Joint Genome Institute (JGI-PGF)"/>
            <person name="Walter F."/>
            <person name="Albersmeier A."/>
            <person name="Kalinowski J."/>
            <person name="Ruckert C."/>
        </authorList>
    </citation>
    <scope>NUCLEOTIDE SEQUENCE</scope>
    <source>
        <strain evidence="2">JCM 4346</strain>
    </source>
</reference>
<dbReference type="EMBL" id="BMSX01000004">
    <property type="protein sequence ID" value="GGR04859.1"/>
    <property type="molecule type" value="Genomic_DNA"/>
</dbReference>
<organism evidence="2 3">
    <name type="scientific">Streptomyces aurantiogriseus</name>
    <dbReference type="NCBI Taxonomy" id="66870"/>
    <lineage>
        <taxon>Bacteria</taxon>
        <taxon>Bacillati</taxon>
        <taxon>Actinomycetota</taxon>
        <taxon>Actinomycetes</taxon>
        <taxon>Kitasatosporales</taxon>
        <taxon>Streptomycetaceae</taxon>
        <taxon>Streptomyces</taxon>
    </lineage>
</organism>
<accession>A0A918C4U0</accession>
<proteinExistence type="predicted"/>
<evidence type="ECO:0000313" key="2">
    <source>
        <dbReference type="EMBL" id="GGR04859.1"/>
    </source>
</evidence>
<keyword evidence="3" id="KW-1185">Reference proteome</keyword>
<dbReference type="Proteomes" id="UP000658320">
    <property type="component" value="Unassembled WGS sequence"/>
</dbReference>
<sequence>MRVAGKDSVFVPDGEAPEPEPESSESVAANTAGVRAAPAATAPAAPITPRRERGVFLRWEGVGGSDTDVAFHSGSRGGSAA</sequence>
<gene>
    <name evidence="2" type="ORF">GCM10010251_20620</name>
</gene>
<evidence type="ECO:0000256" key="1">
    <source>
        <dbReference type="SAM" id="MobiDB-lite"/>
    </source>
</evidence>
<feature type="region of interest" description="Disordered" evidence="1">
    <location>
        <begin position="1"/>
        <end position="52"/>
    </location>
</feature>